<dbReference type="InterPro" id="IPR029061">
    <property type="entry name" value="THDP-binding"/>
</dbReference>
<comment type="similarity">
    <text evidence="3 10">Belongs to the TPP enzyme family.</text>
</comment>
<feature type="binding site" evidence="9">
    <location>
        <position position="458"/>
    </location>
    <ligand>
        <name>Mg(2+)</name>
        <dbReference type="ChEBI" id="CHEBI:18420"/>
    </ligand>
</feature>
<dbReference type="GeneID" id="33941345"/>
<evidence type="ECO:0000256" key="3">
    <source>
        <dbReference type="ARBA" id="ARBA00007812"/>
    </source>
</evidence>
<dbReference type="Pfam" id="PF02776">
    <property type="entry name" value="TPP_enzyme_N"/>
    <property type="match status" value="1"/>
</dbReference>
<evidence type="ECO:0000256" key="2">
    <source>
        <dbReference type="ARBA" id="ARBA00001964"/>
    </source>
</evidence>
<evidence type="ECO:0000256" key="5">
    <source>
        <dbReference type="ARBA" id="ARBA00022793"/>
    </source>
</evidence>
<comment type="cofactor">
    <cofactor evidence="1">
        <name>a metal cation</name>
        <dbReference type="ChEBI" id="CHEBI:25213"/>
    </cofactor>
</comment>
<evidence type="ECO:0000256" key="10">
    <source>
        <dbReference type="RuleBase" id="RU362132"/>
    </source>
</evidence>
<dbReference type="AlphaFoldDB" id="A0A076LYC0"/>
<dbReference type="GO" id="GO:0000287">
    <property type="term" value="F:magnesium ion binding"/>
    <property type="evidence" value="ECO:0007669"/>
    <property type="project" value="InterPro"/>
</dbReference>
<dbReference type="PIRSF" id="PIRSF036565">
    <property type="entry name" value="Pyruvt_ip_decrb"/>
    <property type="match status" value="1"/>
</dbReference>
<evidence type="ECO:0000259" key="13">
    <source>
        <dbReference type="Pfam" id="PF02776"/>
    </source>
</evidence>
<feature type="domain" description="Thiamine pyrophosphate enzyme central" evidence="11">
    <location>
        <begin position="197"/>
        <end position="315"/>
    </location>
</feature>
<dbReference type="FunFam" id="3.40.50.970:FF:000024">
    <property type="entry name" value="Pyruvate decarboxylase isozyme"/>
    <property type="match status" value="1"/>
</dbReference>
<dbReference type="PANTHER" id="PTHR43452">
    <property type="entry name" value="PYRUVATE DECARBOXYLASE"/>
    <property type="match status" value="1"/>
</dbReference>
<evidence type="ECO:0000256" key="9">
    <source>
        <dbReference type="PIRSR" id="PIRSR036565-2"/>
    </source>
</evidence>
<evidence type="ECO:0000256" key="4">
    <source>
        <dbReference type="ARBA" id="ARBA00022723"/>
    </source>
</evidence>
<dbReference type="Gene3D" id="3.40.50.1220">
    <property type="entry name" value="TPP-binding domain"/>
    <property type="match status" value="1"/>
</dbReference>
<dbReference type="InterPro" id="IPR047213">
    <property type="entry name" value="TPP_PYR_PDC_IPDC-like"/>
</dbReference>
<sequence>MSTTVIEYVLSRLYELGIHDIFGVPGDYAFPIEDAICADKRLRWIGNCNELNAAYAADAYARTRGLAALSTTFGVGELSAINGIAGACAESVTLFHLVGMPASHVQARGECVHHTLGNGYFTPFYEATASFVCARAIMTPENCIAETERLIAAALRYRKPVYMAFPSDYATMPVVESRVPAAPAPVSDPRVLNEVIDVIAARLNNSDSVCVLPGIYLARHGAQRAATALIDAANLPFATMMMDKCVIDESHPNYVGMYVGQLMDQRVRQFVESSDCVLKIGTIMSDFNTGAFTSRLDEAQCISVEPASVRIGQSVYENVLMKDVLSGLMGRVTRRARRHDMPAAQGIPAVSGSGRLTAEYLYARWQQMLKPNDRLVAETGTTSMGLAFARMPQGAVFYQQTLWGSIGWATPAAFGVAMAEPEKRTILITGEGSHQMTAQEIGQFYRFGLKPLIFVVNNGGYLVERMLCKDGDIYYNDLAQWDYSQLPAGLGCRDWFTARVTTCEALDEAIRHAEAGDCGAYIEVVTDKYVTSELLEKMHGALTSLYSA</sequence>
<keyword evidence="8 14" id="KW-0456">Lyase</keyword>
<dbReference type="InterPro" id="IPR029035">
    <property type="entry name" value="DHS-like_NAD/FAD-binding_dom"/>
</dbReference>
<dbReference type="CDD" id="cd02005">
    <property type="entry name" value="TPP_PDC_IPDC"/>
    <property type="match status" value="1"/>
</dbReference>
<name>A0A076LYC0_9GAMM</name>
<comment type="cofactor">
    <cofactor evidence="9">
        <name>Mg(2+)</name>
        <dbReference type="ChEBI" id="CHEBI:18420"/>
    </cofactor>
    <text evidence="9">Binds 1 Mg(2+) per subunit.</text>
</comment>
<keyword evidence="14" id="KW-0670">Pyruvate</keyword>
<feature type="domain" description="Thiamine pyrophosphate enzyme N-terminal TPP-binding" evidence="13">
    <location>
        <begin position="4"/>
        <end position="108"/>
    </location>
</feature>
<feature type="domain" description="Thiamine pyrophosphate enzyme TPP-binding" evidence="12">
    <location>
        <begin position="379"/>
        <end position="524"/>
    </location>
</feature>
<organism evidence="14 15">
    <name type="scientific">Edwardsiella anguillarum ET080813</name>
    <dbReference type="NCBI Taxonomy" id="667120"/>
    <lineage>
        <taxon>Bacteria</taxon>
        <taxon>Pseudomonadati</taxon>
        <taxon>Pseudomonadota</taxon>
        <taxon>Gammaproteobacteria</taxon>
        <taxon>Enterobacterales</taxon>
        <taxon>Hafniaceae</taxon>
        <taxon>Edwardsiella</taxon>
    </lineage>
</organism>
<dbReference type="InterPro" id="IPR011766">
    <property type="entry name" value="TPP_enzyme_TPP-bd"/>
</dbReference>
<dbReference type="Proteomes" id="UP000028681">
    <property type="component" value="Chromosome"/>
</dbReference>
<gene>
    <name evidence="14" type="primary">ipdC</name>
    <name evidence="14" type="ORF">ETEE_4006</name>
</gene>
<dbReference type="InterPro" id="IPR012110">
    <property type="entry name" value="PDC/IPDC-like"/>
</dbReference>
<dbReference type="EC" id="4.1.1.1" evidence="14"/>
<accession>A0A076LYC0</accession>
<keyword evidence="6 9" id="KW-0460">Magnesium</keyword>
<comment type="cofactor">
    <cofactor evidence="2">
        <name>thiamine diphosphate</name>
        <dbReference type="ChEBI" id="CHEBI:58937"/>
    </cofactor>
</comment>
<dbReference type="Gene3D" id="3.40.50.970">
    <property type="match status" value="2"/>
</dbReference>
<evidence type="ECO:0000256" key="7">
    <source>
        <dbReference type="ARBA" id="ARBA00023052"/>
    </source>
</evidence>
<reference evidence="14 15" key="1">
    <citation type="journal article" date="2012" name="PLoS ONE">
        <title>Edwardsiella comparative phylogenomics reveal the new intra/inter-species taxonomic relationships, virulence evolution and niche adaptation mechanisms.</title>
        <authorList>
            <person name="Yang M."/>
            <person name="Lv Y."/>
            <person name="Xiao J."/>
            <person name="Wu H."/>
            <person name="Zheng H."/>
            <person name="Liu Q."/>
            <person name="Zhang Y."/>
            <person name="Wang Q."/>
        </authorList>
    </citation>
    <scope>NUCLEOTIDE SEQUENCE [LARGE SCALE GENOMIC DNA]</scope>
    <source>
        <strain evidence="15">080813</strain>
    </source>
</reference>
<dbReference type="SUPFAM" id="SSF52518">
    <property type="entry name" value="Thiamin diphosphate-binding fold (THDP-binding)"/>
    <property type="match status" value="2"/>
</dbReference>
<protein>
    <submittedName>
        <fullName evidence="14">Pyruvate decarboxylase Alpha-keto-acid decarboxylase</fullName>
        <ecNumber evidence="14">4.1.1.-</ecNumber>
        <ecNumber evidence="14">4.1.1.1</ecNumber>
    </submittedName>
</protein>
<dbReference type="HOGENOM" id="CLU_013748_0_2_6"/>
<keyword evidence="4 9" id="KW-0479">Metal-binding</keyword>
<dbReference type="InterPro" id="IPR012000">
    <property type="entry name" value="Thiamin_PyroP_enz_cen_dom"/>
</dbReference>
<dbReference type="GO" id="GO:0005829">
    <property type="term" value="C:cytosol"/>
    <property type="evidence" value="ECO:0007669"/>
    <property type="project" value="TreeGrafter"/>
</dbReference>
<evidence type="ECO:0000256" key="6">
    <source>
        <dbReference type="ARBA" id="ARBA00022842"/>
    </source>
</evidence>
<keyword evidence="7 10" id="KW-0786">Thiamine pyrophosphate</keyword>
<evidence type="ECO:0000259" key="12">
    <source>
        <dbReference type="Pfam" id="PF02775"/>
    </source>
</evidence>
<evidence type="ECO:0000313" key="15">
    <source>
        <dbReference type="Proteomes" id="UP000028681"/>
    </source>
</evidence>
<dbReference type="EC" id="4.1.1.-" evidence="14"/>
<evidence type="ECO:0000256" key="8">
    <source>
        <dbReference type="ARBA" id="ARBA00023239"/>
    </source>
</evidence>
<dbReference type="CDD" id="cd07038">
    <property type="entry name" value="TPP_PYR_PDC_IPDC_like"/>
    <property type="match status" value="1"/>
</dbReference>
<dbReference type="PANTHER" id="PTHR43452:SF30">
    <property type="entry name" value="PYRUVATE DECARBOXYLASE ISOZYME 1-RELATED"/>
    <property type="match status" value="1"/>
</dbReference>
<dbReference type="InterPro" id="IPR047214">
    <property type="entry name" value="TPP_PDC_IPDC"/>
</dbReference>
<dbReference type="Pfam" id="PF02775">
    <property type="entry name" value="TPP_enzyme_C"/>
    <property type="match status" value="1"/>
</dbReference>
<dbReference type="GO" id="GO:0030976">
    <property type="term" value="F:thiamine pyrophosphate binding"/>
    <property type="evidence" value="ECO:0007669"/>
    <property type="project" value="InterPro"/>
</dbReference>
<dbReference type="Pfam" id="PF00205">
    <property type="entry name" value="TPP_enzyme_M"/>
    <property type="match status" value="1"/>
</dbReference>
<dbReference type="GO" id="GO:0000949">
    <property type="term" value="P:aromatic amino acid family catabolic process to alcohol via Ehrlich pathway"/>
    <property type="evidence" value="ECO:0007669"/>
    <property type="project" value="TreeGrafter"/>
</dbReference>
<evidence type="ECO:0000256" key="1">
    <source>
        <dbReference type="ARBA" id="ARBA00001920"/>
    </source>
</evidence>
<dbReference type="KEGG" id="ete:ETEE_4006"/>
<evidence type="ECO:0000259" key="11">
    <source>
        <dbReference type="Pfam" id="PF00205"/>
    </source>
</evidence>
<dbReference type="SUPFAM" id="SSF52467">
    <property type="entry name" value="DHS-like NAD/FAD-binding domain"/>
    <property type="match status" value="1"/>
</dbReference>
<dbReference type="RefSeq" id="WP_034165668.1">
    <property type="nucleotide sequence ID" value="NZ_CP006664.1"/>
</dbReference>
<dbReference type="GO" id="GO:0004737">
    <property type="term" value="F:pyruvate decarboxylase activity"/>
    <property type="evidence" value="ECO:0007669"/>
    <property type="project" value="UniProtKB-EC"/>
</dbReference>
<evidence type="ECO:0000313" key="14">
    <source>
        <dbReference type="EMBL" id="AIJ10414.1"/>
    </source>
</evidence>
<dbReference type="InterPro" id="IPR012001">
    <property type="entry name" value="Thiamin_PyroP_enz_TPP-bd_dom"/>
</dbReference>
<feature type="binding site" evidence="9">
    <location>
        <position position="460"/>
    </location>
    <ligand>
        <name>Mg(2+)</name>
        <dbReference type="ChEBI" id="CHEBI:18420"/>
    </ligand>
</feature>
<keyword evidence="5" id="KW-0210">Decarboxylase</keyword>
<proteinExistence type="inferred from homology"/>
<dbReference type="EMBL" id="CP006664">
    <property type="protein sequence ID" value="AIJ10414.1"/>
    <property type="molecule type" value="Genomic_DNA"/>
</dbReference>
<dbReference type="FunFam" id="3.40.50.970:FF:000019">
    <property type="entry name" value="Pyruvate decarboxylase isozyme"/>
    <property type="match status" value="1"/>
</dbReference>